<evidence type="ECO:0000313" key="3">
    <source>
        <dbReference type="Proteomes" id="UP000429607"/>
    </source>
</evidence>
<organism evidence="1 4">
    <name type="scientific">Phytophthora rubi</name>
    <dbReference type="NCBI Taxonomy" id="129364"/>
    <lineage>
        <taxon>Eukaryota</taxon>
        <taxon>Sar</taxon>
        <taxon>Stramenopiles</taxon>
        <taxon>Oomycota</taxon>
        <taxon>Peronosporomycetes</taxon>
        <taxon>Peronosporales</taxon>
        <taxon>Peronosporaceae</taxon>
        <taxon>Phytophthora</taxon>
    </lineage>
</organism>
<dbReference type="EMBL" id="QXFV01001042">
    <property type="protein sequence ID" value="KAE9017070.1"/>
    <property type="molecule type" value="Genomic_DNA"/>
</dbReference>
<accession>A0A6A3KX02</accession>
<evidence type="ECO:0000313" key="1">
    <source>
        <dbReference type="EMBL" id="KAE9011902.1"/>
    </source>
</evidence>
<dbReference type="Proteomes" id="UP000435112">
    <property type="component" value="Unassembled WGS sequence"/>
</dbReference>
<evidence type="ECO:0000313" key="2">
    <source>
        <dbReference type="EMBL" id="KAE9017070.1"/>
    </source>
</evidence>
<protein>
    <submittedName>
        <fullName evidence="1">Uncharacterized protein</fullName>
    </submittedName>
</protein>
<dbReference type="Proteomes" id="UP000429607">
    <property type="component" value="Unassembled WGS sequence"/>
</dbReference>
<gene>
    <name evidence="2" type="ORF">PR001_g14498</name>
    <name evidence="1" type="ORF">PR002_g14949</name>
</gene>
<dbReference type="AlphaFoldDB" id="A0A6A3KX02"/>
<sequence length="144" mass="15767">MSENVFRRRKEACPEVEFVELETPIRCITVGGDVDVHRAANLHITLRTAVGPVSIATPVQCLIVPGKLEEFLLGKDILASLGIDVDRDLELLVSGDQLDEPGGFDEPEVNSAPGLSKELERLVREMVGRAGAKGFLKEYLDELL</sequence>
<dbReference type="EMBL" id="QXFU01001060">
    <property type="protein sequence ID" value="KAE9011902.1"/>
    <property type="molecule type" value="Genomic_DNA"/>
</dbReference>
<comment type="caution">
    <text evidence="1">The sequence shown here is derived from an EMBL/GenBank/DDBJ whole genome shotgun (WGS) entry which is preliminary data.</text>
</comment>
<proteinExistence type="predicted"/>
<evidence type="ECO:0000313" key="4">
    <source>
        <dbReference type="Proteomes" id="UP000435112"/>
    </source>
</evidence>
<dbReference type="OrthoDB" id="166697at2759"/>
<reference evidence="3 4" key="1">
    <citation type="submission" date="2018-09" db="EMBL/GenBank/DDBJ databases">
        <title>Genomic investigation of the strawberry pathogen Phytophthora fragariae indicates pathogenicity is determined by transcriptional variation in three key races.</title>
        <authorList>
            <person name="Adams T.M."/>
            <person name="Armitage A.D."/>
            <person name="Sobczyk M.K."/>
            <person name="Bates H.J."/>
            <person name="Dunwell J.M."/>
            <person name="Nellist C.F."/>
            <person name="Harrison R.J."/>
        </authorList>
    </citation>
    <scope>NUCLEOTIDE SEQUENCE [LARGE SCALE GENOMIC DNA]</scope>
    <source>
        <strain evidence="2 3">SCRP249</strain>
        <strain evidence="1 4">SCRP324</strain>
    </source>
</reference>
<name>A0A6A3KX02_9STRA</name>